<comment type="caution">
    <text evidence="6">Lacks conserved residue(s) required for the propagation of feature annotation.</text>
</comment>
<evidence type="ECO:0000256" key="1">
    <source>
        <dbReference type="ARBA" id="ARBA00004613"/>
    </source>
</evidence>
<dbReference type="InterPro" id="IPR049388">
    <property type="entry name" value="FBN_EGF_N"/>
</dbReference>
<feature type="compositionally biased region" description="Basic and acidic residues" evidence="7">
    <location>
        <begin position="250"/>
        <end position="265"/>
    </location>
</feature>
<keyword evidence="6" id="KW-0245">EGF-like domain</keyword>
<dbReference type="PROSITE" id="PS01186">
    <property type="entry name" value="EGF_2"/>
    <property type="match status" value="1"/>
</dbReference>
<dbReference type="SUPFAM" id="SSF57196">
    <property type="entry name" value="EGF/Laminin"/>
    <property type="match status" value="1"/>
</dbReference>
<dbReference type="EMBL" id="BFAA01008176">
    <property type="protein sequence ID" value="GCB65466.1"/>
    <property type="molecule type" value="Genomic_DNA"/>
</dbReference>
<gene>
    <name evidence="10" type="ORF">scyTo_0014893</name>
</gene>
<dbReference type="STRING" id="75743.A0A401NX68"/>
<accession>A0A401NX68</accession>
<dbReference type="OrthoDB" id="4062651at2759"/>
<dbReference type="Proteomes" id="UP000288216">
    <property type="component" value="Unassembled WGS sequence"/>
</dbReference>
<feature type="disulfide bond" evidence="6">
    <location>
        <begin position="154"/>
        <end position="164"/>
    </location>
</feature>
<keyword evidence="4 6" id="KW-1015">Disulfide bond</keyword>
<comment type="subcellular location">
    <subcellularLocation>
        <location evidence="1">Secreted</location>
    </subcellularLocation>
</comment>
<feature type="disulfide bond" evidence="6">
    <location>
        <begin position="172"/>
        <end position="181"/>
    </location>
</feature>
<dbReference type="AlphaFoldDB" id="A0A401NX68"/>
<protein>
    <recommendedName>
        <fullName evidence="9">EGF-like domain-containing protein</fullName>
    </recommendedName>
</protein>
<dbReference type="PANTHER" id="PTHR47333">
    <property type="entry name" value="VON WILLEBRAND FACTOR C AND EGF DOMAIN-CONTAINING PROTEIN"/>
    <property type="match status" value="1"/>
</dbReference>
<organism evidence="10 11">
    <name type="scientific">Scyliorhinus torazame</name>
    <name type="common">Cloudy catshark</name>
    <name type="synonym">Catulus torazame</name>
    <dbReference type="NCBI Taxonomy" id="75743"/>
    <lineage>
        <taxon>Eukaryota</taxon>
        <taxon>Metazoa</taxon>
        <taxon>Chordata</taxon>
        <taxon>Craniata</taxon>
        <taxon>Vertebrata</taxon>
        <taxon>Chondrichthyes</taxon>
        <taxon>Elasmobranchii</taxon>
        <taxon>Galeomorphii</taxon>
        <taxon>Galeoidea</taxon>
        <taxon>Carcharhiniformes</taxon>
        <taxon>Scyliorhinidae</taxon>
        <taxon>Scyliorhinus</taxon>
    </lineage>
</organism>
<dbReference type="SMART" id="SM00181">
    <property type="entry name" value="EGF"/>
    <property type="match status" value="2"/>
</dbReference>
<dbReference type="FunFam" id="2.10.25.10:FF:000097">
    <property type="entry name" value="Fibrillin 2"/>
    <property type="match status" value="1"/>
</dbReference>
<evidence type="ECO:0000313" key="10">
    <source>
        <dbReference type="EMBL" id="GCB65466.1"/>
    </source>
</evidence>
<dbReference type="FunFam" id="2.10.25.10:FF:000103">
    <property type="entry name" value="Fibrillin 2"/>
    <property type="match status" value="1"/>
</dbReference>
<comment type="caution">
    <text evidence="10">The sequence shown here is derived from an EMBL/GenBank/DDBJ whole genome shotgun (WGS) entry which is preliminary data.</text>
</comment>
<evidence type="ECO:0000256" key="2">
    <source>
        <dbReference type="ARBA" id="ARBA00022525"/>
    </source>
</evidence>
<feature type="region of interest" description="Disordered" evidence="7">
    <location>
        <begin position="237"/>
        <end position="280"/>
    </location>
</feature>
<feature type="signal peptide" evidence="8">
    <location>
        <begin position="1"/>
        <end position="26"/>
    </location>
</feature>
<dbReference type="Pfam" id="PF18193">
    <property type="entry name" value="Fibrillin_U_N"/>
    <property type="match status" value="1"/>
</dbReference>
<proteinExistence type="predicted"/>
<evidence type="ECO:0000256" key="7">
    <source>
        <dbReference type="SAM" id="MobiDB-lite"/>
    </source>
</evidence>
<keyword evidence="2" id="KW-0964">Secreted</keyword>
<evidence type="ECO:0000313" key="11">
    <source>
        <dbReference type="Proteomes" id="UP000288216"/>
    </source>
</evidence>
<dbReference type="Gene3D" id="2.10.25.10">
    <property type="entry name" value="Laminin"/>
    <property type="match status" value="2"/>
</dbReference>
<dbReference type="Pfam" id="PF21364">
    <property type="entry name" value="EGF_FBN_1st"/>
    <property type="match status" value="1"/>
</dbReference>
<evidence type="ECO:0000256" key="5">
    <source>
        <dbReference type="ARBA" id="ARBA00023180"/>
    </source>
</evidence>
<dbReference type="InterPro" id="IPR000742">
    <property type="entry name" value="EGF"/>
</dbReference>
<keyword evidence="11" id="KW-1185">Reference proteome</keyword>
<dbReference type="PANTHER" id="PTHR47333:SF5">
    <property type="entry name" value="FIBRILLIN-3"/>
    <property type="match status" value="1"/>
</dbReference>
<keyword evidence="5" id="KW-0325">Glycoprotein</keyword>
<dbReference type="InterPro" id="IPR052080">
    <property type="entry name" value="vWF_C/EGF_Fibrillin"/>
</dbReference>
<sequence>MGAWWTAKFVLGCAILICLCIEETLTQQESQFGAARFTGAGDRELQSRVRRRGQDSLRGPNVCGSRFHSYCCPGWKTLPGGNQCIVPICRNTCGDGFCSRPNMCTCANGQLSPGCGSGSIQQCNVRCMNGGSCSDDNCVCQKGYTGTHCGQPVCKNGCQNGGRCIGPSRCACVYGFTGPHCERDKTETQGAKCKDQLNHGRQVETSPAIELNDQSPLKEQDPVVSSDDQAYSLISYPETGSVGNTVTQSHLEENDPKHGPLKMEENPIYSETGAPELNQL</sequence>
<dbReference type="PROSITE" id="PS50026">
    <property type="entry name" value="EGF_3"/>
    <property type="match status" value="1"/>
</dbReference>
<name>A0A401NX68_SCYTO</name>
<evidence type="ECO:0000256" key="3">
    <source>
        <dbReference type="ARBA" id="ARBA00022729"/>
    </source>
</evidence>
<dbReference type="GO" id="GO:0005576">
    <property type="term" value="C:extracellular region"/>
    <property type="evidence" value="ECO:0007669"/>
    <property type="project" value="UniProtKB-SubCell"/>
</dbReference>
<feature type="domain" description="EGF-like" evidence="9">
    <location>
        <begin position="150"/>
        <end position="182"/>
    </location>
</feature>
<evidence type="ECO:0000256" key="8">
    <source>
        <dbReference type="SAM" id="SignalP"/>
    </source>
</evidence>
<reference evidence="10 11" key="1">
    <citation type="journal article" date="2018" name="Nat. Ecol. Evol.">
        <title>Shark genomes provide insights into elasmobranch evolution and the origin of vertebrates.</title>
        <authorList>
            <person name="Hara Y"/>
            <person name="Yamaguchi K"/>
            <person name="Onimaru K"/>
            <person name="Kadota M"/>
            <person name="Koyanagi M"/>
            <person name="Keeley SD"/>
            <person name="Tatsumi K"/>
            <person name="Tanaka K"/>
            <person name="Motone F"/>
            <person name="Kageyama Y"/>
            <person name="Nozu R"/>
            <person name="Adachi N"/>
            <person name="Nishimura O"/>
            <person name="Nakagawa R"/>
            <person name="Tanegashima C"/>
            <person name="Kiyatake I"/>
            <person name="Matsumoto R"/>
            <person name="Murakumo K"/>
            <person name="Nishida K"/>
            <person name="Terakita A"/>
            <person name="Kuratani S"/>
            <person name="Sato K"/>
            <person name="Hyodo S Kuraku.S."/>
        </authorList>
    </citation>
    <scope>NUCLEOTIDE SEQUENCE [LARGE SCALE GENOMIC DNA]</scope>
</reference>
<dbReference type="InterPro" id="IPR040872">
    <property type="entry name" value="Fibrillin_U_N"/>
</dbReference>
<evidence type="ECO:0000259" key="9">
    <source>
        <dbReference type="PROSITE" id="PS50026"/>
    </source>
</evidence>
<evidence type="ECO:0000256" key="6">
    <source>
        <dbReference type="PROSITE-ProRule" id="PRU00076"/>
    </source>
</evidence>
<feature type="chain" id="PRO_5019208081" description="EGF-like domain-containing protein" evidence="8">
    <location>
        <begin position="27"/>
        <end position="280"/>
    </location>
</feature>
<evidence type="ECO:0000256" key="4">
    <source>
        <dbReference type="ARBA" id="ARBA00023157"/>
    </source>
</evidence>
<keyword evidence="3 8" id="KW-0732">Signal</keyword>
<dbReference type="PROSITE" id="PS00022">
    <property type="entry name" value="EGF_1"/>
    <property type="match status" value="1"/>
</dbReference>